<name>B0DL32_LACBS</name>
<accession>B0DL32</accession>
<evidence type="ECO:0000313" key="2">
    <source>
        <dbReference type="EMBL" id="EDR04840.1"/>
    </source>
</evidence>
<dbReference type="EMBL" id="DS547116">
    <property type="protein sequence ID" value="EDR04840.1"/>
    <property type="molecule type" value="Genomic_DNA"/>
</dbReference>
<dbReference type="InParanoid" id="B0DL32"/>
<sequence length="158" mass="18551">MYRRNTERNHPLCDVHPESGHHRGNEDNTSYYGNILPVYAWDDLLPIHTWNDPIAWSIVLRTYATKALGYSSHPQRLPPLLLPELPFPSRPNQRQHHRILDQANLLQHSQPRCTFLIGYSLGLLCLYRLSMTNDDSMVEVEQLMQMLRMAPYEPAWIY</sequence>
<dbReference type="RefSeq" id="XP_001884664.1">
    <property type="nucleotide sequence ID" value="XM_001884629.1"/>
</dbReference>
<reference evidence="2 3" key="1">
    <citation type="journal article" date="2008" name="Nature">
        <title>The genome of Laccaria bicolor provides insights into mycorrhizal symbiosis.</title>
        <authorList>
            <person name="Martin F."/>
            <person name="Aerts A."/>
            <person name="Ahren D."/>
            <person name="Brun A."/>
            <person name="Danchin E.G.J."/>
            <person name="Duchaussoy F."/>
            <person name="Gibon J."/>
            <person name="Kohler A."/>
            <person name="Lindquist E."/>
            <person name="Pereda V."/>
            <person name="Salamov A."/>
            <person name="Shapiro H.J."/>
            <person name="Wuyts J."/>
            <person name="Blaudez D."/>
            <person name="Buee M."/>
            <person name="Brokstein P."/>
            <person name="Canbaeck B."/>
            <person name="Cohen D."/>
            <person name="Courty P.E."/>
            <person name="Coutinho P.M."/>
            <person name="Delaruelle C."/>
            <person name="Detter J.C."/>
            <person name="Deveau A."/>
            <person name="DiFazio S."/>
            <person name="Duplessis S."/>
            <person name="Fraissinet-Tachet L."/>
            <person name="Lucic E."/>
            <person name="Frey-Klett P."/>
            <person name="Fourrey C."/>
            <person name="Feussner I."/>
            <person name="Gay G."/>
            <person name="Grimwood J."/>
            <person name="Hoegger P.J."/>
            <person name="Jain P."/>
            <person name="Kilaru S."/>
            <person name="Labbe J."/>
            <person name="Lin Y.C."/>
            <person name="Legue V."/>
            <person name="Le Tacon F."/>
            <person name="Marmeisse R."/>
            <person name="Melayah D."/>
            <person name="Montanini B."/>
            <person name="Muratet M."/>
            <person name="Nehls U."/>
            <person name="Niculita-Hirzel H."/>
            <person name="Oudot-Le Secq M.P."/>
            <person name="Peter M."/>
            <person name="Quesneville H."/>
            <person name="Rajashekar B."/>
            <person name="Reich M."/>
            <person name="Rouhier N."/>
            <person name="Schmutz J."/>
            <person name="Yin T."/>
            <person name="Chalot M."/>
            <person name="Henrissat B."/>
            <person name="Kuees U."/>
            <person name="Lucas S."/>
            <person name="Van de Peer Y."/>
            <person name="Podila G.K."/>
            <person name="Polle A."/>
            <person name="Pukkila P.J."/>
            <person name="Richardson P.M."/>
            <person name="Rouze P."/>
            <person name="Sanders I.R."/>
            <person name="Stajich J.E."/>
            <person name="Tunlid A."/>
            <person name="Tuskan G."/>
            <person name="Grigoriev I.V."/>
        </authorList>
    </citation>
    <scope>NUCLEOTIDE SEQUENCE [LARGE SCALE GENOMIC DNA]</scope>
    <source>
        <strain evidence="3">S238N-H82 / ATCC MYA-4686</strain>
    </source>
</reference>
<organism evidence="3">
    <name type="scientific">Laccaria bicolor (strain S238N-H82 / ATCC MYA-4686)</name>
    <name type="common">Bicoloured deceiver</name>
    <name type="synonym">Laccaria laccata var. bicolor</name>
    <dbReference type="NCBI Taxonomy" id="486041"/>
    <lineage>
        <taxon>Eukaryota</taxon>
        <taxon>Fungi</taxon>
        <taxon>Dikarya</taxon>
        <taxon>Basidiomycota</taxon>
        <taxon>Agaricomycotina</taxon>
        <taxon>Agaricomycetes</taxon>
        <taxon>Agaricomycetidae</taxon>
        <taxon>Agaricales</taxon>
        <taxon>Agaricineae</taxon>
        <taxon>Hydnangiaceae</taxon>
        <taxon>Laccaria</taxon>
    </lineage>
</organism>
<dbReference type="GeneID" id="6080219"/>
<dbReference type="HOGENOM" id="CLU_1669673_0_0_1"/>
<dbReference type="KEGG" id="lbc:LACBIDRAFT_304160"/>
<evidence type="ECO:0000256" key="1">
    <source>
        <dbReference type="SAM" id="MobiDB-lite"/>
    </source>
</evidence>
<feature type="region of interest" description="Disordered" evidence="1">
    <location>
        <begin position="1"/>
        <end position="25"/>
    </location>
</feature>
<keyword evidence="3" id="KW-1185">Reference proteome</keyword>
<dbReference type="Proteomes" id="UP000001194">
    <property type="component" value="Unassembled WGS sequence"/>
</dbReference>
<proteinExistence type="predicted"/>
<protein>
    <submittedName>
        <fullName evidence="2">Predicted protein</fullName>
    </submittedName>
</protein>
<evidence type="ECO:0000313" key="3">
    <source>
        <dbReference type="Proteomes" id="UP000001194"/>
    </source>
</evidence>
<dbReference type="AlphaFoldDB" id="B0DL32"/>
<gene>
    <name evidence="2" type="ORF">LACBIDRAFT_304160</name>
</gene>